<dbReference type="GeneID" id="78123519"/>
<dbReference type="Proteomes" id="UP000199026">
    <property type="component" value="Unassembled WGS sequence"/>
</dbReference>
<dbReference type="AlphaFoldDB" id="A0A1H3HXG9"/>
<evidence type="ECO:0008006" key="4">
    <source>
        <dbReference type="Google" id="ProtNLM"/>
    </source>
</evidence>
<dbReference type="EMBL" id="FNPR01000001">
    <property type="protein sequence ID" value="SDY20180.1"/>
    <property type="molecule type" value="Genomic_DNA"/>
</dbReference>
<protein>
    <recommendedName>
        <fullName evidence="4">Curlin associated repeat-containing protein</fullName>
    </recommendedName>
</protein>
<feature type="signal peptide" evidence="1">
    <location>
        <begin position="1"/>
        <end position="20"/>
    </location>
</feature>
<feature type="chain" id="PRO_5011439072" description="Curlin associated repeat-containing protein" evidence="1">
    <location>
        <begin position="21"/>
        <end position="127"/>
    </location>
</feature>
<sequence>MPRFLVSILLCVVMATPTIAQDLVGSYVAYIGRDDLYSSKGVRLTEPWQILRQDRANYHRFGIRQRGDESDSFFNNMENRGIMERMIMNGSIDSSAARILLEGGATVFVRIYGSGSRGTSVHVTVVR</sequence>
<dbReference type="RefSeq" id="WP_089887905.1">
    <property type="nucleotide sequence ID" value="NZ_CALLJM010000011.1"/>
</dbReference>
<evidence type="ECO:0000313" key="3">
    <source>
        <dbReference type="Proteomes" id="UP000199026"/>
    </source>
</evidence>
<keyword evidence="3" id="KW-1185">Reference proteome</keyword>
<accession>A0A1H3HXG9</accession>
<organism evidence="2 3">
    <name type="scientific">Lentibacter algarum</name>
    <dbReference type="NCBI Taxonomy" id="576131"/>
    <lineage>
        <taxon>Bacteria</taxon>
        <taxon>Pseudomonadati</taxon>
        <taxon>Pseudomonadota</taxon>
        <taxon>Alphaproteobacteria</taxon>
        <taxon>Rhodobacterales</taxon>
        <taxon>Roseobacteraceae</taxon>
        <taxon>Lentibacter</taxon>
    </lineage>
</organism>
<name>A0A1H3HXG9_9RHOB</name>
<evidence type="ECO:0000313" key="2">
    <source>
        <dbReference type="EMBL" id="SDY20180.1"/>
    </source>
</evidence>
<dbReference type="OrthoDB" id="8453064at2"/>
<evidence type="ECO:0000256" key="1">
    <source>
        <dbReference type="SAM" id="SignalP"/>
    </source>
</evidence>
<keyword evidence="1" id="KW-0732">Signal</keyword>
<proteinExistence type="predicted"/>
<gene>
    <name evidence="2" type="ORF">SAMN05444486_101723</name>
</gene>
<reference evidence="2 3" key="1">
    <citation type="submission" date="2016-10" db="EMBL/GenBank/DDBJ databases">
        <authorList>
            <person name="de Groot N.N."/>
        </authorList>
    </citation>
    <scope>NUCLEOTIDE SEQUENCE [LARGE SCALE GENOMIC DNA]</scope>
    <source>
        <strain evidence="2 3">DSM 24677</strain>
    </source>
</reference>